<sequence>TTNNMIFQPWLERIEAAGGVFKPRHRVADFELDVAGHIKAVVADTEQGQQVLPAGAVVMAVGINGLKRIVEGSSVLGRRPEFQRLSNLRSVDILAVRLWLDRRVSFPRPSNACSNFDDGVGWTFFDLTTLHDEFRDELGSVVEADFYHAATLLPMTDEDIIAKVMKDIAVCVPSIAHAQVLDFSVVRAKNAVTHFSPGCYPSFLQPRTSFPNLFAAGDWIDDRHGSFSQEKAYVTGLRAANNVMAVLGGGEPAHIVALEPEEAQVLALRQAIRLGQRLQDAAAFTPLRDLLPTVVG</sequence>
<feature type="domain" description="Amine oxidase" evidence="1">
    <location>
        <begin position="15"/>
        <end position="244"/>
    </location>
</feature>
<dbReference type="InterPro" id="IPR050464">
    <property type="entry name" value="Zeta_carotene_desat/Oxidored"/>
</dbReference>
<dbReference type="InterPro" id="IPR036188">
    <property type="entry name" value="FAD/NAD-bd_sf"/>
</dbReference>
<dbReference type="SUPFAM" id="SSF51905">
    <property type="entry name" value="FAD/NAD(P)-binding domain"/>
    <property type="match status" value="1"/>
</dbReference>
<proteinExistence type="predicted"/>
<accession>A0AAW1SDD3</accession>
<feature type="non-terminal residue" evidence="2">
    <location>
        <position position="1"/>
    </location>
</feature>
<dbReference type="PANTHER" id="PTHR42923:SF24">
    <property type="entry name" value="OS04G0560500 PROTEIN"/>
    <property type="match status" value="1"/>
</dbReference>
<dbReference type="GO" id="GO:0016491">
    <property type="term" value="F:oxidoreductase activity"/>
    <property type="evidence" value="ECO:0007669"/>
    <property type="project" value="InterPro"/>
</dbReference>
<organism evidence="2 3">
    <name type="scientific">Apatococcus fuscideae</name>
    <dbReference type="NCBI Taxonomy" id="2026836"/>
    <lineage>
        <taxon>Eukaryota</taxon>
        <taxon>Viridiplantae</taxon>
        <taxon>Chlorophyta</taxon>
        <taxon>core chlorophytes</taxon>
        <taxon>Trebouxiophyceae</taxon>
        <taxon>Chlorellales</taxon>
        <taxon>Chlorellaceae</taxon>
        <taxon>Apatococcus</taxon>
    </lineage>
</organism>
<dbReference type="PANTHER" id="PTHR42923">
    <property type="entry name" value="PROTOPORPHYRINOGEN OXIDASE"/>
    <property type="match status" value="1"/>
</dbReference>
<keyword evidence="3" id="KW-1185">Reference proteome</keyword>
<evidence type="ECO:0000313" key="2">
    <source>
        <dbReference type="EMBL" id="KAK9843904.1"/>
    </source>
</evidence>
<dbReference type="Proteomes" id="UP001485043">
    <property type="component" value="Unassembled WGS sequence"/>
</dbReference>
<dbReference type="AlphaFoldDB" id="A0AAW1SDD3"/>
<name>A0AAW1SDD3_9CHLO</name>
<reference evidence="2 3" key="1">
    <citation type="journal article" date="2024" name="Nat. Commun.">
        <title>Phylogenomics reveals the evolutionary origins of lichenization in chlorophyte algae.</title>
        <authorList>
            <person name="Puginier C."/>
            <person name="Libourel C."/>
            <person name="Otte J."/>
            <person name="Skaloud P."/>
            <person name="Haon M."/>
            <person name="Grisel S."/>
            <person name="Petersen M."/>
            <person name="Berrin J.G."/>
            <person name="Delaux P.M."/>
            <person name="Dal Grande F."/>
            <person name="Keller J."/>
        </authorList>
    </citation>
    <scope>NUCLEOTIDE SEQUENCE [LARGE SCALE GENOMIC DNA]</scope>
    <source>
        <strain evidence="2 3">SAG 2523</strain>
    </source>
</reference>
<dbReference type="InterPro" id="IPR002937">
    <property type="entry name" value="Amino_oxidase"/>
</dbReference>
<dbReference type="EMBL" id="JALJOV010001662">
    <property type="protein sequence ID" value="KAK9843904.1"/>
    <property type="molecule type" value="Genomic_DNA"/>
</dbReference>
<evidence type="ECO:0000259" key="1">
    <source>
        <dbReference type="Pfam" id="PF01593"/>
    </source>
</evidence>
<gene>
    <name evidence="2" type="ORF">WJX84_000707</name>
</gene>
<comment type="caution">
    <text evidence="2">The sequence shown here is derived from an EMBL/GenBank/DDBJ whole genome shotgun (WGS) entry which is preliminary data.</text>
</comment>
<protein>
    <recommendedName>
        <fullName evidence="1">Amine oxidase domain-containing protein</fullName>
    </recommendedName>
</protein>
<evidence type="ECO:0000313" key="3">
    <source>
        <dbReference type="Proteomes" id="UP001485043"/>
    </source>
</evidence>
<dbReference type="Pfam" id="PF01593">
    <property type="entry name" value="Amino_oxidase"/>
    <property type="match status" value="1"/>
</dbReference>